<evidence type="ECO:0000313" key="2">
    <source>
        <dbReference type="Proteomes" id="UP000694892"/>
    </source>
</evidence>
<protein>
    <submittedName>
        <fullName evidence="1">Uncharacterized protein</fullName>
    </submittedName>
</protein>
<accession>A0A974BYD8</accession>
<dbReference type="Proteomes" id="UP000694892">
    <property type="component" value="Chromosome 9_10L"/>
</dbReference>
<sequence>MLRFNIILPVLSTTHSSCHMDTVPLTLCSTFTQDGQYRKHYAPTSSFLSFPAQCGCLAFLPSLDINLHFQHCLLPGMVTWKM</sequence>
<reference evidence="2" key="1">
    <citation type="journal article" date="2016" name="Nature">
        <title>Genome evolution in the allotetraploid frog Xenopus laevis.</title>
        <authorList>
            <person name="Session A.M."/>
            <person name="Uno Y."/>
            <person name="Kwon T."/>
            <person name="Chapman J.A."/>
            <person name="Toyoda A."/>
            <person name="Takahashi S."/>
            <person name="Fukui A."/>
            <person name="Hikosaka A."/>
            <person name="Suzuki A."/>
            <person name="Kondo M."/>
            <person name="van Heeringen S.J."/>
            <person name="Quigley I."/>
            <person name="Heinz S."/>
            <person name="Ogino H."/>
            <person name="Ochi H."/>
            <person name="Hellsten U."/>
            <person name="Lyons J.B."/>
            <person name="Simakov O."/>
            <person name="Putnam N."/>
            <person name="Stites J."/>
            <person name="Kuroki Y."/>
            <person name="Tanaka T."/>
            <person name="Michiue T."/>
            <person name="Watanabe M."/>
            <person name="Bogdanovic O."/>
            <person name="Lister R."/>
            <person name="Georgiou G."/>
            <person name="Paranjpe S.S."/>
            <person name="van Kruijsbergen I."/>
            <person name="Shu S."/>
            <person name="Carlson J."/>
            <person name="Kinoshita T."/>
            <person name="Ohta Y."/>
            <person name="Mawaribuchi S."/>
            <person name="Jenkins J."/>
            <person name="Grimwood J."/>
            <person name="Schmutz J."/>
            <person name="Mitros T."/>
            <person name="Mozaffari S.V."/>
            <person name="Suzuki Y."/>
            <person name="Haramoto Y."/>
            <person name="Yamamoto T.S."/>
            <person name="Takagi C."/>
            <person name="Heald R."/>
            <person name="Miller K."/>
            <person name="Haudenschild C."/>
            <person name="Kitzman J."/>
            <person name="Nakayama T."/>
            <person name="Izutsu Y."/>
            <person name="Robert J."/>
            <person name="Fortriede J."/>
            <person name="Burns K."/>
            <person name="Lotay V."/>
            <person name="Karimi K."/>
            <person name="Yasuoka Y."/>
            <person name="Dichmann D.S."/>
            <person name="Flajnik M.F."/>
            <person name="Houston D.W."/>
            <person name="Shendure J."/>
            <person name="DuPasquier L."/>
            <person name="Vize P.D."/>
            <person name="Zorn A.M."/>
            <person name="Ito M."/>
            <person name="Marcotte E.M."/>
            <person name="Wallingford J.B."/>
            <person name="Ito Y."/>
            <person name="Asashima M."/>
            <person name="Ueno N."/>
            <person name="Matsuda Y."/>
            <person name="Veenstra G.J."/>
            <person name="Fujiyama A."/>
            <person name="Harland R.M."/>
            <person name="Taira M."/>
            <person name="Rokhsar D.S."/>
        </authorList>
    </citation>
    <scope>NUCLEOTIDE SEQUENCE [LARGE SCALE GENOMIC DNA]</scope>
    <source>
        <strain evidence="2">J</strain>
    </source>
</reference>
<gene>
    <name evidence="1" type="ORF">XELAEV_18044271mg</name>
</gene>
<name>A0A974BYD8_XENLA</name>
<dbReference type="EMBL" id="CM004482">
    <property type="protein sequence ID" value="OCT63173.1"/>
    <property type="molecule type" value="Genomic_DNA"/>
</dbReference>
<proteinExistence type="predicted"/>
<organism evidence="1 2">
    <name type="scientific">Xenopus laevis</name>
    <name type="common">African clawed frog</name>
    <dbReference type="NCBI Taxonomy" id="8355"/>
    <lineage>
        <taxon>Eukaryota</taxon>
        <taxon>Metazoa</taxon>
        <taxon>Chordata</taxon>
        <taxon>Craniata</taxon>
        <taxon>Vertebrata</taxon>
        <taxon>Euteleostomi</taxon>
        <taxon>Amphibia</taxon>
        <taxon>Batrachia</taxon>
        <taxon>Anura</taxon>
        <taxon>Pipoidea</taxon>
        <taxon>Pipidae</taxon>
        <taxon>Xenopodinae</taxon>
        <taxon>Xenopus</taxon>
        <taxon>Xenopus</taxon>
    </lineage>
</organism>
<dbReference type="AlphaFoldDB" id="A0A974BYD8"/>
<evidence type="ECO:0000313" key="1">
    <source>
        <dbReference type="EMBL" id="OCT63173.1"/>
    </source>
</evidence>